<dbReference type="EMBL" id="FMXM01000003">
    <property type="protein sequence ID" value="SDA54896.1"/>
    <property type="molecule type" value="Genomic_DNA"/>
</dbReference>
<accession>A0A1G5WAX7</accession>
<evidence type="ECO:0000313" key="15">
    <source>
        <dbReference type="Proteomes" id="UP000198588"/>
    </source>
</evidence>
<evidence type="ECO:0000256" key="3">
    <source>
        <dbReference type="ARBA" id="ARBA00005712"/>
    </source>
</evidence>
<dbReference type="InterPro" id="IPR001469">
    <property type="entry name" value="ATP_synth_F1_dsu/esu"/>
</dbReference>
<dbReference type="GO" id="GO:0012505">
    <property type="term" value="C:endomembrane system"/>
    <property type="evidence" value="ECO:0007669"/>
    <property type="project" value="UniProtKB-SubCell"/>
</dbReference>
<keyword evidence="5 10" id="KW-0375">Hydrogen ion transport</keyword>
<keyword evidence="10" id="KW-1003">Cell membrane</keyword>
<dbReference type="Gene3D" id="2.60.15.10">
    <property type="entry name" value="F0F1 ATP synthase delta/epsilon subunit, N-terminal"/>
    <property type="match status" value="1"/>
</dbReference>
<keyword evidence="4 10" id="KW-0813">Transport</keyword>
<comment type="function">
    <text evidence="1 10">Produces ATP from ADP in the presence of a proton gradient across the membrane.</text>
</comment>
<evidence type="ECO:0000256" key="11">
    <source>
        <dbReference type="RuleBase" id="RU003656"/>
    </source>
</evidence>
<keyword evidence="9 10" id="KW-0066">ATP synthesis</keyword>
<proteinExistence type="inferred from homology"/>
<evidence type="ECO:0000256" key="4">
    <source>
        <dbReference type="ARBA" id="ARBA00022448"/>
    </source>
</evidence>
<dbReference type="PANTHER" id="PTHR13822:SF10">
    <property type="entry name" value="ATP SYNTHASE EPSILON CHAIN, CHLOROPLASTIC"/>
    <property type="match status" value="1"/>
</dbReference>
<dbReference type="Proteomes" id="UP000198588">
    <property type="component" value="Unassembled WGS sequence"/>
</dbReference>
<dbReference type="GO" id="GO:0046933">
    <property type="term" value="F:proton-transporting ATP synthase activity, rotational mechanism"/>
    <property type="evidence" value="ECO:0007669"/>
    <property type="project" value="UniProtKB-UniRule"/>
</dbReference>
<protein>
    <recommendedName>
        <fullName evidence="10">ATP synthase epsilon chain</fullName>
    </recommendedName>
    <alternativeName>
        <fullName evidence="10">ATP synthase F1 sector epsilon subunit</fullName>
    </alternativeName>
    <alternativeName>
        <fullName evidence="10">F-ATPase epsilon subunit</fullName>
    </alternativeName>
</protein>
<dbReference type="NCBIfam" id="NF001851">
    <property type="entry name" value="PRK00571.2-4"/>
    <property type="match status" value="1"/>
</dbReference>
<dbReference type="Pfam" id="PF02823">
    <property type="entry name" value="ATP-synt_DE_N"/>
    <property type="match status" value="1"/>
</dbReference>
<comment type="subcellular location">
    <subcellularLocation>
        <location evidence="10">Cell membrane</location>
        <topology evidence="10">Peripheral membrane protein</topology>
    </subcellularLocation>
    <subcellularLocation>
        <location evidence="2">Endomembrane system</location>
        <topology evidence="2">Peripheral membrane protein</topology>
    </subcellularLocation>
</comment>
<reference evidence="14 15" key="1">
    <citation type="submission" date="2016-10" db="EMBL/GenBank/DDBJ databases">
        <authorList>
            <person name="de Groot N.N."/>
        </authorList>
    </citation>
    <scope>NUCLEOTIDE SEQUENCE [LARGE SCALE GENOMIC DNA]</scope>
    <source>
        <strain evidence="14 15">CGMCC 1.12097</strain>
    </source>
</reference>
<gene>
    <name evidence="10" type="primary">atpC</name>
    <name evidence="14" type="ORF">SAMN02927914_01312</name>
</gene>
<dbReference type="GO" id="GO:0005524">
    <property type="term" value="F:ATP binding"/>
    <property type="evidence" value="ECO:0007669"/>
    <property type="project" value="UniProtKB-UniRule"/>
</dbReference>
<evidence type="ECO:0000259" key="13">
    <source>
        <dbReference type="Pfam" id="PF02823"/>
    </source>
</evidence>
<keyword evidence="6 10" id="KW-0406">Ion transport</keyword>
<dbReference type="SUPFAM" id="SSF51344">
    <property type="entry name" value="Epsilon subunit of F1F0-ATP synthase N-terminal domain"/>
    <property type="match status" value="1"/>
</dbReference>
<sequence length="156" mass="16682">MWAGQDHLLLPSSYSLLTKLIMAEAFKFELVSPERLLVSEQVESVVIPGAEGEMTVMAHHAPVMTTIKPGVVTVKTASGGEERYVVFGGFADIVPAGCTLLAESAVAVKDVDRADLARRIQEAKEDAADAKDDQARSKAEQFLSQLTTLEGAILPA</sequence>
<dbReference type="STRING" id="1165689.SAMN02927914_01312"/>
<evidence type="ECO:0000256" key="2">
    <source>
        <dbReference type="ARBA" id="ARBA00004184"/>
    </source>
</evidence>
<keyword evidence="7 10" id="KW-0472">Membrane</keyword>
<evidence type="ECO:0000256" key="7">
    <source>
        <dbReference type="ARBA" id="ARBA00023136"/>
    </source>
</evidence>
<evidence type="ECO:0000256" key="9">
    <source>
        <dbReference type="ARBA" id="ARBA00023310"/>
    </source>
</evidence>
<evidence type="ECO:0000256" key="5">
    <source>
        <dbReference type="ARBA" id="ARBA00022781"/>
    </source>
</evidence>
<evidence type="ECO:0000256" key="1">
    <source>
        <dbReference type="ARBA" id="ARBA00003543"/>
    </source>
</evidence>
<feature type="coiled-coil region" evidence="12">
    <location>
        <begin position="113"/>
        <end position="140"/>
    </location>
</feature>
<comment type="similarity">
    <text evidence="3 10 11">Belongs to the ATPase epsilon chain family.</text>
</comment>
<evidence type="ECO:0000256" key="12">
    <source>
        <dbReference type="SAM" id="Coils"/>
    </source>
</evidence>
<dbReference type="NCBIfam" id="TIGR01216">
    <property type="entry name" value="ATP_synt_epsi"/>
    <property type="match status" value="1"/>
</dbReference>
<dbReference type="GO" id="GO:0045259">
    <property type="term" value="C:proton-transporting ATP synthase complex"/>
    <property type="evidence" value="ECO:0007669"/>
    <property type="project" value="UniProtKB-KW"/>
</dbReference>
<dbReference type="CDD" id="cd12152">
    <property type="entry name" value="F1-ATPase_delta"/>
    <property type="match status" value="1"/>
</dbReference>
<dbReference type="GO" id="GO:0005886">
    <property type="term" value="C:plasma membrane"/>
    <property type="evidence" value="ECO:0007669"/>
    <property type="project" value="UniProtKB-SubCell"/>
</dbReference>
<evidence type="ECO:0000256" key="8">
    <source>
        <dbReference type="ARBA" id="ARBA00023196"/>
    </source>
</evidence>
<name>A0A1G5WAX7_9HYPH</name>
<keyword evidence="12" id="KW-0175">Coiled coil</keyword>
<evidence type="ECO:0000256" key="6">
    <source>
        <dbReference type="ARBA" id="ARBA00023065"/>
    </source>
</evidence>
<dbReference type="HAMAP" id="MF_00530">
    <property type="entry name" value="ATP_synth_epsil_bac"/>
    <property type="match status" value="1"/>
</dbReference>
<dbReference type="InterPro" id="IPR020546">
    <property type="entry name" value="ATP_synth_F1_dsu/esu_N"/>
</dbReference>
<dbReference type="AlphaFoldDB" id="A0A1G5WAX7"/>
<keyword evidence="8 10" id="KW-0139">CF(1)</keyword>
<dbReference type="InterPro" id="IPR036771">
    <property type="entry name" value="ATPsynth_dsu/esu_N"/>
</dbReference>
<evidence type="ECO:0000313" key="14">
    <source>
        <dbReference type="EMBL" id="SDA54896.1"/>
    </source>
</evidence>
<evidence type="ECO:0000256" key="10">
    <source>
        <dbReference type="HAMAP-Rule" id="MF_00530"/>
    </source>
</evidence>
<organism evidence="14 15">
    <name type="scientific">Mesorhizobium qingshengii</name>
    <dbReference type="NCBI Taxonomy" id="1165689"/>
    <lineage>
        <taxon>Bacteria</taxon>
        <taxon>Pseudomonadati</taxon>
        <taxon>Pseudomonadota</taxon>
        <taxon>Alphaproteobacteria</taxon>
        <taxon>Hyphomicrobiales</taxon>
        <taxon>Phyllobacteriaceae</taxon>
        <taxon>Mesorhizobium</taxon>
    </lineage>
</organism>
<dbReference type="PANTHER" id="PTHR13822">
    <property type="entry name" value="ATP SYNTHASE DELTA/EPSILON CHAIN"/>
    <property type="match status" value="1"/>
</dbReference>
<feature type="domain" description="ATP synthase F1 complex delta/epsilon subunit N-terminal" evidence="13">
    <location>
        <begin position="26"/>
        <end position="105"/>
    </location>
</feature>
<comment type="subunit">
    <text evidence="10 11">F-type ATPases have 2 components, CF(1) - the catalytic core - and CF(0) - the membrane proton channel. CF(1) has five subunits: alpha(3), beta(3), gamma(1), delta(1), epsilon(1). CF(0) has three main subunits: a, b and c.</text>
</comment>